<keyword evidence="4" id="KW-1185">Reference proteome</keyword>
<organism evidence="3 4">
    <name type="scientific">Jiella pelagia</name>
    <dbReference type="NCBI Taxonomy" id="2986949"/>
    <lineage>
        <taxon>Bacteria</taxon>
        <taxon>Pseudomonadati</taxon>
        <taxon>Pseudomonadota</taxon>
        <taxon>Alphaproteobacteria</taxon>
        <taxon>Hyphomicrobiales</taxon>
        <taxon>Aurantimonadaceae</taxon>
        <taxon>Jiella</taxon>
    </lineage>
</organism>
<evidence type="ECO:0000259" key="2">
    <source>
        <dbReference type="Pfam" id="PF25791"/>
    </source>
</evidence>
<protein>
    <recommendedName>
        <fullName evidence="2">Probable ATP-binding protein BrxC winged helix-turn-helix domain-containing protein</fullName>
    </recommendedName>
</protein>
<sequence length="205" mass="22051">MLRSVSYGEADLGKACRVDGGLFGAEGSGLTEPEQEVLNRVQAEMRVGVKVSVNSLVERFGGKPYGWPAMAVLCIVGSLVARGKVEARVDGELLEGNSLAKGLGNSRALGNILLSPQIEFTASQIRKSRELYQALFDVPAAGSDARTLGPEWLAAVRKLETEAQRPFAAGRPVSLPRRTRAVAQADRRHARPVSMPREFSPEAPK</sequence>
<proteinExistence type="predicted"/>
<gene>
    <name evidence="3" type="ORF">OH818_13655</name>
</gene>
<dbReference type="EMBL" id="CP114029">
    <property type="protein sequence ID" value="WAP70916.1"/>
    <property type="molecule type" value="Genomic_DNA"/>
</dbReference>
<evidence type="ECO:0000313" key="4">
    <source>
        <dbReference type="Proteomes" id="UP001164020"/>
    </source>
</evidence>
<dbReference type="Pfam" id="PF25791">
    <property type="entry name" value="WHD_BREX_BrxC"/>
    <property type="match status" value="1"/>
</dbReference>
<dbReference type="Proteomes" id="UP001164020">
    <property type="component" value="Chromosome"/>
</dbReference>
<dbReference type="RefSeq" id="WP_268883454.1">
    <property type="nucleotide sequence ID" value="NZ_CP114029.1"/>
</dbReference>
<name>A0ABY7C587_9HYPH</name>
<feature type="region of interest" description="Disordered" evidence="1">
    <location>
        <begin position="178"/>
        <end position="205"/>
    </location>
</feature>
<evidence type="ECO:0000256" key="1">
    <source>
        <dbReference type="SAM" id="MobiDB-lite"/>
    </source>
</evidence>
<reference evidence="3" key="1">
    <citation type="submission" date="2022-12" db="EMBL/GenBank/DDBJ databases">
        <title>Jiella pelagia sp. nov., isolated from phosphonate enriched culture of Northwest Pacific surface seawater.</title>
        <authorList>
            <person name="Shin D.Y."/>
            <person name="Hwang C.Y."/>
        </authorList>
    </citation>
    <scope>NUCLEOTIDE SEQUENCE</scope>
    <source>
        <strain evidence="3">HL-NP1</strain>
    </source>
</reference>
<dbReference type="InterPro" id="IPR058038">
    <property type="entry name" value="BREX_BrxC_wHTH"/>
</dbReference>
<feature type="domain" description="Probable ATP-binding protein BrxC winged helix-turn-helix" evidence="2">
    <location>
        <begin position="35"/>
        <end position="96"/>
    </location>
</feature>
<accession>A0ABY7C587</accession>
<evidence type="ECO:0000313" key="3">
    <source>
        <dbReference type="EMBL" id="WAP70916.1"/>
    </source>
</evidence>